<proteinExistence type="predicted"/>
<keyword evidence="2" id="KW-1185">Reference proteome</keyword>
<organism evidence="1 2">
    <name type="scientific">Liparis tanakae</name>
    <name type="common">Tanaka's snailfish</name>
    <dbReference type="NCBI Taxonomy" id="230148"/>
    <lineage>
        <taxon>Eukaryota</taxon>
        <taxon>Metazoa</taxon>
        <taxon>Chordata</taxon>
        <taxon>Craniata</taxon>
        <taxon>Vertebrata</taxon>
        <taxon>Euteleostomi</taxon>
        <taxon>Actinopterygii</taxon>
        <taxon>Neopterygii</taxon>
        <taxon>Teleostei</taxon>
        <taxon>Neoteleostei</taxon>
        <taxon>Acanthomorphata</taxon>
        <taxon>Eupercaria</taxon>
        <taxon>Perciformes</taxon>
        <taxon>Cottioidei</taxon>
        <taxon>Cottales</taxon>
        <taxon>Liparidae</taxon>
        <taxon>Liparis</taxon>
    </lineage>
</organism>
<name>A0A4Z2HQ16_9TELE</name>
<reference evidence="1 2" key="1">
    <citation type="submission" date="2019-03" db="EMBL/GenBank/DDBJ databases">
        <title>First draft genome of Liparis tanakae, snailfish: a comprehensive survey of snailfish specific genes.</title>
        <authorList>
            <person name="Kim W."/>
            <person name="Song I."/>
            <person name="Jeong J.-H."/>
            <person name="Kim D."/>
            <person name="Kim S."/>
            <person name="Ryu S."/>
            <person name="Song J.Y."/>
            <person name="Lee S.K."/>
        </authorList>
    </citation>
    <scope>NUCLEOTIDE SEQUENCE [LARGE SCALE GENOMIC DNA]</scope>
    <source>
        <tissue evidence="1">Muscle</tissue>
    </source>
</reference>
<comment type="caution">
    <text evidence="1">The sequence shown here is derived from an EMBL/GenBank/DDBJ whole genome shotgun (WGS) entry which is preliminary data.</text>
</comment>
<protein>
    <submittedName>
        <fullName evidence="1">Uncharacterized protein</fullName>
    </submittedName>
</protein>
<dbReference type="Proteomes" id="UP000314294">
    <property type="component" value="Unassembled WGS sequence"/>
</dbReference>
<dbReference type="EMBL" id="SRLO01000197">
    <property type="protein sequence ID" value="TNN67867.1"/>
    <property type="molecule type" value="Genomic_DNA"/>
</dbReference>
<sequence>MLSSKHKEEAGLHVGNTSSVLALGCVAAVLGHLGTPQLALALPQLGHVALEAQAELGDLSPGRAGRPLLQVDPLHVHHLLDRRFGPRGYGFNRRAAAPEPRCEGFFVNGLGSTSAIHRLESGWQEFPPPVRS</sequence>
<dbReference type="PROSITE" id="PS51257">
    <property type="entry name" value="PROKAR_LIPOPROTEIN"/>
    <property type="match status" value="1"/>
</dbReference>
<evidence type="ECO:0000313" key="1">
    <source>
        <dbReference type="EMBL" id="TNN67867.1"/>
    </source>
</evidence>
<evidence type="ECO:0000313" key="2">
    <source>
        <dbReference type="Proteomes" id="UP000314294"/>
    </source>
</evidence>
<gene>
    <name evidence="1" type="ORF">EYF80_021836</name>
</gene>
<accession>A0A4Z2HQ16</accession>
<dbReference type="AlphaFoldDB" id="A0A4Z2HQ16"/>